<dbReference type="GO" id="GO:0008270">
    <property type="term" value="F:zinc ion binding"/>
    <property type="evidence" value="ECO:0007669"/>
    <property type="project" value="UniProtKB-KW"/>
</dbReference>
<dbReference type="InterPro" id="IPR055303">
    <property type="entry name" value="ATMIN"/>
</dbReference>
<proteinExistence type="predicted"/>
<organism evidence="4 5">
    <name type="scientific">Brassicogethes aeneus</name>
    <name type="common">Rape pollen beetle</name>
    <name type="synonym">Meligethes aeneus</name>
    <dbReference type="NCBI Taxonomy" id="1431903"/>
    <lineage>
        <taxon>Eukaryota</taxon>
        <taxon>Metazoa</taxon>
        <taxon>Ecdysozoa</taxon>
        <taxon>Arthropoda</taxon>
        <taxon>Hexapoda</taxon>
        <taxon>Insecta</taxon>
        <taxon>Pterygota</taxon>
        <taxon>Neoptera</taxon>
        <taxon>Endopterygota</taxon>
        <taxon>Coleoptera</taxon>
        <taxon>Polyphaga</taxon>
        <taxon>Cucujiformia</taxon>
        <taxon>Nitidulidae</taxon>
        <taxon>Meligethinae</taxon>
        <taxon>Brassicogethes</taxon>
    </lineage>
</organism>
<dbReference type="InterPro" id="IPR013087">
    <property type="entry name" value="Znf_C2H2_type"/>
</dbReference>
<dbReference type="PROSITE" id="PS00028">
    <property type="entry name" value="ZINC_FINGER_C2H2_1"/>
    <property type="match status" value="2"/>
</dbReference>
<evidence type="ECO:0000259" key="3">
    <source>
        <dbReference type="PROSITE" id="PS50157"/>
    </source>
</evidence>
<protein>
    <recommendedName>
        <fullName evidence="3">C2H2-type domain-containing protein</fullName>
    </recommendedName>
</protein>
<dbReference type="GO" id="GO:0000976">
    <property type="term" value="F:transcription cis-regulatory region binding"/>
    <property type="evidence" value="ECO:0007669"/>
    <property type="project" value="InterPro"/>
</dbReference>
<evidence type="ECO:0000256" key="1">
    <source>
        <dbReference type="PROSITE-ProRule" id="PRU00042"/>
    </source>
</evidence>
<dbReference type="PANTHER" id="PTHR46664:SF1">
    <property type="entry name" value="ATM INTERACTOR"/>
    <property type="match status" value="1"/>
</dbReference>
<sequence>MAVEKVYPKIEELTSFNAKVVCPEKNCMKIFTTESNLTLHLVKTHKRNELWLIKKEFYCPNITCMYNTKTVFRNIKPLKQHYMKVHMAKTFACESCCKKFVTEQILQSHKEYCGVTFKCCDCEVSYDCYETLKTHCRRKKHGIKDKKNYKFVTMDTVEPLNIGRFKLILPKPVKSTAVNKVMLNQSCQTELLKPKLSSKSIQVQNEKVDIGTQATIRSSSQSSETQTLEVNSKHSLEDYSEPQKRKHIKIQTTAVPYKTSSCNTSFDLSDFEFTINTDPEKFNSSTQTSSAEFGNNYSSSTNTHDSIHTDTSDLLMYSLNENLDSTFFNCHMETQTDLILPNDDLFNYCDYYSNNMHTQTCSDIFNDVVFNDTETQTTINEMFNSVESQTIMSHTKSSNHEDKYVANIETQTDTEFQIKLEEIHS</sequence>
<reference evidence="4" key="1">
    <citation type="submission" date="2021-12" db="EMBL/GenBank/DDBJ databases">
        <authorList>
            <person name="King R."/>
        </authorList>
    </citation>
    <scope>NUCLEOTIDE SEQUENCE</scope>
</reference>
<dbReference type="Gene3D" id="3.30.160.60">
    <property type="entry name" value="Classic Zinc Finger"/>
    <property type="match status" value="1"/>
</dbReference>
<dbReference type="AlphaFoldDB" id="A0A9P0ASL2"/>
<feature type="compositionally biased region" description="Low complexity" evidence="2">
    <location>
        <begin position="214"/>
        <end position="227"/>
    </location>
</feature>
<dbReference type="SMART" id="SM00355">
    <property type="entry name" value="ZnF_C2H2"/>
    <property type="match status" value="4"/>
</dbReference>
<keyword evidence="5" id="KW-1185">Reference proteome</keyword>
<accession>A0A9P0ASL2</accession>
<dbReference type="GO" id="GO:0000981">
    <property type="term" value="F:DNA-binding transcription factor activity, RNA polymerase II-specific"/>
    <property type="evidence" value="ECO:0007669"/>
    <property type="project" value="TreeGrafter"/>
</dbReference>
<evidence type="ECO:0000256" key="2">
    <source>
        <dbReference type="SAM" id="MobiDB-lite"/>
    </source>
</evidence>
<dbReference type="GO" id="GO:0045944">
    <property type="term" value="P:positive regulation of transcription by RNA polymerase II"/>
    <property type="evidence" value="ECO:0007669"/>
    <property type="project" value="InterPro"/>
</dbReference>
<evidence type="ECO:0000313" key="5">
    <source>
        <dbReference type="Proteomes" id="UP001154078"/>
    </source>
</evidence>
<dbReference type="OrthoDB" id="6354171at2759"/>
<evidence type="ECO:0000313" key="4">
    <source>
        <dbReference type="EMBL" id="CAH0546435.1"/>
    </source>
</evidence>
<feature type="domain" description="C2H2-type" evidence="3">
    <location>
        <begin position="20"/>
        <end position="50"/>
    </location>
</feature>
<dbReference type="PANTHER" id="PTHR46664">
    <property type="entry name" value="ATM INTERACTOR"/>
    <property type="match status" value="1"/>
</dbReference>
<name>A0A9P0ASL2_BRAAE</name>
<dbReference type="GO" id="GO:0005634">
    <property type="term" value="C:nucleus"/>
    <property type="evidence" value="ECO:0007669"/>
    <property type="project" value="TreeGrafter"/>
</dbReference>
<keyword evidence="1" id="KW-0863">Zinc-finger</keyword>
<feature type="compositionally biased region" description="Basic and acidic residues" evidence="2">
    <location>
        <begin position="231"/>
        <end position="243"/>
    </location>
</feature>
<feature type="region of interest" description="Disordered" evidence="2">
    <location>
        <begin position="214"/>
        <end position="244"/>
    </location>
</feature>
<dbReference type="PROSITE" id="PS50157">
    <property type="entry name" value="ZINC_FINGER_C2H2_2"/>
    <property type="match status" value="1"/>
</dbReference>
<dbReference type="Proteomes" id="UP001154078">
    <property type="component" value="Chromosome 1"/>
</dbReference>
<keyword evidence="1" id="KW-0479">Metal-binding</keyword>
<dbReference type="EMBL" id="OV121132">
    <property type="protein sequence ID" value="CAH0546435.1"/>
    <property type="molecule type" value="Genomic_DNA"/>
</dbReference>
<keyword evidence="1" id="KW-0862">Zinc</keyword>
<gene>
    <name evidence="4" type="ORF">MELIAE_LOCUS605</name>
</gene>